<dbReference type="SUPFAM" id="SSF50494">
    <property type="entry name" value="Trypsin-like serine proteases"/>
    <property type="match status" value="1"/>
</dbReference>
<keyword evidence="2" id="KW-0325">Glycoprotein</keyword>
<keyword evidence="1" id="KW-1015">Disulfide bond</keyword>
<dbReference type="AlphaFoldDB" id="A0A9J6BCN2"/>
<name>A0A9J6BCN2_POLVA</name>
<gene>
    <name evidence="6" type="ORF">PVAND_015310</name>
</gene>
<comment type="caution">
    <text evidence="6">The sequence shown here is derived from an EMBL/GenBank/DDBJ whole genome shotgun (WGS) entry which is preliminary data.</text>
</comment>
<sequence>MKILVLTFLSLISLINAQVIVLPDQDGFADRFVVKIHRTNPPQNTFLASGVLLNQRHVLTIASAVQGLTVNILRIHFGNTRLTGSADVGVELISIIPSFNVSQPLENNLAVLRIPQSDANRITNAFLPRQLGELQMNHFCTMFGFGTRSTPQWVGNEQMNMEAARIRDSVECDHLFHGNFFCTAGTPGRFANCGGFIGAPIICDGERLAGLVTQEQYCGPNPRAYIINIQHHHEWITRTSSVGKIMTSIMMIIFGVFISKLM</sequence>
<feature type="chain" id="PRO_5039893731" description="Peptidase S1 domain-containing protein" evidence="4">
    <location>
        <begin position="18"/>
        <end position="262"/>
    </location>
</feature>
<feature type="domain" description="Peptidase S1" evidence="5">
    <location>
        <begin position="14"/>
        <end position="241"/>
    </location>
</feature>
<keyword evidence="4" id="KW-0732">Signal</keyword>
<feature type="signal peptide" evidence="4">
    <location>
        <begin position="1"/>
        <end position="17"/>
    </location>
</feature>
<proteinExistence type="inferred from homology"/>
<evidence type="ECO:0000313" key="6">
    <source>
        <dbReference type="EMBL" id="KAG5667326.1"/>
    </source>
</evidence>
<dbReference type="InterPro" id="IPR051487">
    <property type="entry name" value="Ser/Thr_Proteases_Immune/Dev"/>
</dbReference>
<dbReference type="PROSITE" id="PS50240">
    <property type="entry name" value="TRYPSIN_DOM"/>
    <property type="match status" value="1"/>
</dbReference>
<comment type="similarity">
    <text evidence="3">Belongs to the peptidase S1 family. CLIP subfamily.</text>
</comment>
<evidence type="ECO:0000256" key="2">
    <source>
        <dbReference type="ARBA" id="ARBA00023180"/>
    </source>
</evidence>
<dbReference type="InterPro" id="IPR001254">
    <property type="entry name" value="Trypsin_dom"/>
</dbReference>
<dbReference type="GO" id="GO:0006508">
    <property type="term" value="P:proteolysis"/>
    <property type="evidence" value="ECO:0007669"/>
    <property type="project" value="InterPro"/>
</dbReference>
<organism evidence="6 7">
    <name type="scientific">Polypedilum vanderplanki</name>
    <name type="common">Sleeping chironomid midge</name>
    <dbReference type="NCBI Taxonomy" id="319348"/>
    <lineage>
        <taxon>Eukaryota</taxon>
        <taxon>Metazoa</taxon>
        <taxon>Ecdysozoa</taxon>
        <taxon>Arthropoda</taxon>
        <taxon>Hexapoda</taxon>
        <taxon>Insecta</taxon>
        <taxon>Pterygota</taxon>
        <taxon>Neoptera</taxon>
        <taxon>Endopterygota</taxon>
        <taxon>Diptera</taxon>
        <taxon>Nematocera</taxon>
        <taxon>Chironomoidea</taxon>
        <taxon>Chironomidae</taxon>
        <taxon>Chironominae</taxon>
        <taxon>Polypedilum</taxon>
        <taxon>Polypedilum</taxon>
    </lineage>
</organism>
<accession>A0A9J6BCN2</accession>
<dbReference type="OrthoDB" id="546450at2759"/>
<dbReference type="Pfam" id="PF00089">
    <property type="entry name" value="Trypsin"/>
    <property type="match status" value="1"/>
</dbReference>
<evidence type="ECO:0000256" key="1">
    <source>
        <dbReference type="ARBA" id="ARBA00023157"/>
    </source>
</evidence>
<evidence type="ECO:0000256" key="4">
    <source>
        <dbReference type="SAM" id="SignalP"/>
    </source>
</evidence>
<protein>
    <recommendedName>
        <fullName evidence="5">Peptidase S1 domain-containing protein</fullName>
    </recommendedName>
</protein>
<dbReference type="Gene3D" id="2.40.10.10">
    <property type="entry name" value="Trypsin-like serine proteases"/>
    <property type="match status" value="1"/>
</dbReference>
<keyword evidence="7" id="KW-1185">Reference proteome</keyword>
<dbReference type="SMART" id="SM00020">
    <property type="entry name" value="Tryp_SPc"/>
    <property type="match status" value="1"/>
</dbReference>
<evidence type="ECO:0000313" key="7">
    <source>
        <dbReference type="Proteomes" id="UP001107558"/>
    </source>
</evidence>
<dbReference type="PANTHER" id="PTHR24256">
    <property type="entry name" value="TRYPTASE-RELATED"/>
    <property type="match status" value="1"/>
</dbReference>
<reference evidence="6" key="1">
    <citation type="submission" date="2021-03" db="EMBL/GenBank/DDBJ databases">
        <title>Chromosome level genome of the anhydrobiotic midge Polypedilum vanderplanki.</title>
        <authorList>
            <person name="Yoshida Y."/>
            <person name="Kikawada T."/>
            <person name="Gusev O."/>
        </authorList>
    </citation>
    <scope>NUCLEOTIDE SEQUENCE</scope>
    <source>
        <strain evidence="6">NIAS01</strain>
        <tissue evidence="6">Whole body or cell culture</tissue>
    </source>
</reference>
<dbReference type="InterPro" id="IPR009003">
    <property type="entry name" value="Peptidase_S1_PA"/>
</dbReference>
<dbReference type="Proteomes" id="UP001107558">
    <property type="component" value="Chromosome 4"/>
</dbReference>
<evidence type="ECO:0000256" key="3">
    <source>
        <dbReference type="ARBA" id="ARBA00024195"/>
    </source>
</evidence>
<dbReference type="EMBL" id="JADBJN010000004">
    <property type="protein sequence ID" value="KAG5667326.1"/>
    <property type="molecule type" value="Genomic_DNA"/>
</dbReference>
<dbReference type="InterPro" id="IPR043504">
    <property type="entry name" value="Peptidase_S1_PA_chymotrypsin"/>
</dbReference>
<evidence type="ECO:0000259" key="5">
    <source>
        <dbReference type="PROSITE" id="PS50240"/>
    </source>
</evidence>
<dbReference type="GO" id="GO:0004252">
    <property type="term" value="F:serine-type endopeptidase activity"/>
    <property type="evidence" value="ECO:0007669"/>
    <property type="project" value="InterPro"/>
</dbReference>